<gene>
    <name evidence="2" type="ORF">GSOID_T00009507001</name>
</gene>
<sequence>MADFVKIELQESEDEVEYIGDDDCDEDMENINTSQHTGAFNFPDSVPQSDQLGQNLDEEKLKGKAH</sequence>
<name>E4WV50_OIKDI</name>
<evidence type="ECO:0000256" key="1">
    <source>
        <dbReference type="SAM" id="MobiDB-lite"/>
    </source>
</evidence>
<feature type="compositionally biased region" description="Basic and acidic residues" evidence="1">
    <location>
        <begin position="57"/>
        <end position="66"/>
    </location>
</feature>
<evidence type="ECO:0000313" key="3">
    <source>
        <dbReference type="Proteomes" id="UP000001307"/>
    </source>
</evidence>
<proteinExistence type="predicted"/>
<protein>
    <submittedName>
        <fullName evidence="2">Uncharacterized protein</fullName>
    </submittedName>
</protein>
<dbReference type="InParanoid" id="E4WV50"/>
<keyword evidence="3" id="KW-1185">Reference proteome</keyword>
<organism evidence="2">
    <name type="scientific">Oikopleura dioica</name>
    <name type="common">Tunicate</name>
    <dbReference type="NCBI Taxonomy" id="34765"/>
    <lineage>
        <taxon>Eukaryota</taxon>
        <taxon>Metazoa</taxon>
        <taxon>Chordata</taxon>
        <taxon>Tunicata</taxon>
        <taxon>Appendicularia</taxon>
        <taxon>Copelata</taxon>
        <taxon>Oikopleuridae</taxon>
        <taxon>Oikopleura</taxon>
    </lineage>
</organism>
<dbReference type="EMBL" id="FN653017">
    <property type="protein sequence ID" value="CBY21732.1"/>
    <property type="molecule type" value="Genomic_DNA"/>
</dbReference>
<dbReference type="Proteomes" id="UP000001307">
    <property type="component" value="Unassembled WGS sequence"/>
</dbReference>
<accession>E4WV50</accession>
<reference evidence="2" key="1">
    <citation type="journal article" date="2010" name="Science">
        <title>Plasticity of animal genome architecture unmasked by rapid evolution of a pelagic tunicate.</title>
        <authorList>
            <person name="Denoeud F."/>
            <person name="Henriet S."/>
            <person name="Mungpakdee S."/>
            <person name="Aury J.M."/>
            <person name="Da Silva C."/>
            <person name="Brinkmann H."/>
            <person name="Mikhaleva J."/>
            <person name="Olsen L.C."/>
            <person name="Jubin C."/>
            <person name="Canestro C."/>
            <person name="Bouquet J.M."/>
            <person name="Danks G."/>
            <person name="Poulain J."/>
            <person name="Campsteijn C."/>
            <person name="Adamski M."/>
            <person name="Cross I."/>
            <person name="Yadetie F."/>
            <person name="Muffato M."/>
            <person name="Louis A."/>
            <person name="Butcher S."/>
            <person name="Tsagkogeorga G."/>
            <person name="Konrad A."/>
            <person name="Singh S."/>
            <person name="Jensen M.F."/>
            <person name="Cong E.H."/>
            <person name="Eikeseth-Otteraa H."/>
            <person name="Noel B."/>
            <person name="Anthouard V."/>
            <person name="Porcel B.M."/>
            <person name="Kachouri-Lafond R."/>
            <person name="Nishino A."/>
            <person name="Ugolini M."/>
            <person name="Chourrout P."/>
            <person name="Nishida H."/>
            <person name="Aasland R."/>
            <person name="Huzurbazar S."/>
            <person name="Westhof E."/>
            <person name="Delsuc F."/>
            <person name="Lehrach H."/>
            <person name="Reinhardt R."/>
            <person name="Weissenbach J."/>
            <person name="Roy S.W."/>
            <person name="Artiguenave F."/>
            <person name="Postlethwait J.H."/>
            <person name="Manak J.R."/>
            <person name="Thompson E.M."/>
            <person name="Jaillon O."/>
            <person name="Du Pasquier L."/>
            <person name="Boudinot P."/>
            <person name="Liberles D.A."/>
            <person name="Volff J.N."/>
            <person name="Philippe H."/>
            <person name="Lenhard B."/>
            <person name="Roest Crollius H."/>
            <person name="Wincker P."/>
            <person name="Chourrout D."/>
        </authorList>
    </citation>
    <scope>NUCLEOTIDE SEQUENCE [LARGE SCALE GENOMIC DNA]</scope>
</reference>
<evidence type="ECO:0000313" key="2">
    <source>
        <dbReference type="EMBL" id="CBY21732.1"/>
    </source>
</evidence>
<feature type="region of interest" description="Disordered" evidence="1">
    <location>
        <begin position="28"/>
        <end position="66"/>
    </location>
</feature>
<dbReference type="AlphaFoldDB" id="E4WV50"/>